<keyword evidence="1" id="KW-0805">Transcription regulation</keyword>
<dbReference type="Pfam" id="PF12833">
    <property type="entry name" value="HTH_18"/>
    <property type="match status" value="1"/>
</dbReference>
<evidence type="ECO:0000256" key="2">
    <source>
        <dbReference type="ARBA" id="ARBA00023125"/>
    </source>
</evidence>
<proteinExistence type="predicted"/>
<keyword evidence="2" id="KW-0238">DNA-binding</keyword>
<dbReference type="PANTHER" id="PTHR47894">
    <property type="entry name" value="HTH-TYPE TRANSCRIPTIONAL REGULATOR GADX"/>
    <property type="match status" value="1"/>
</dbReference>
<accession>A0ABY9U059</accession>
<dbReference type="Pfam" id="PF12625">
    <property type="entry name" value="Arabinose_bd"/>
    <property type="match status" value="1"/>
</dbReference>
<keyword evidence="6" id="KW-1185">Reference proteome</keyword>
<dbReference type="Proteomes" id="UP001258994">
    <property type="component" value="Chromosome"/>
</dbReference>
<protein>
    <submittedName>
        <fullName evidence="5">AraC family transcriptional regulator ligand-binding domain-containing protein</fullName>
    </submittedName>
</protein>
<evidence type="ECO:0000259" key="4">
    <source>
        <dbReference type="PROSITE" id="PS01124"/>
    </source>
</evidence>
<evidence type="ECO:0000256" key="1">
    <source>
        <dbReference type="ARBA" id="ARBA00023015"/>
    </source>
</evidence>
<evidence type="ECO:0000256" key="3">
    <source>
        <dbReference type="ARBA" id="ARBA00023163"/>
    </source>
</evidence>
<feature type="domain" description="HTH araC/xylS-type" evidence="4">
    <location>
        <begin position="238"/>
        <end position="335"/>
    </location>
</feature>
<dbReference type="PROSITE" id="PS01124">
    <property type="entry name" value="HTH_ARAC_FAMILY_2"/>
    <property type="match status" value="1"/>
</dbReference>
<dbReference type="EMBL" id="CP134145">
    <property type="protein sequence ID" value="WNC74226.1"/>
    <property type="molecule type" value="Genomic_DNA"/>
</dbReference>
<dbReference type="SMART" id="SM00342">
    <property type="entry name" value="HTH_ARAC"/>
    <property type="match status" value="1"/>
</dbReference>
<evidence type="ECO:0000313" key="5">
    <source>
        <dbReference type="EMBL" id="WNC74226.1"/>
    </source>
</evidence>
<keyword evidence="3" id="KW-0804">Transcription</keyword>
<name>A0ABY9U059_9GAMM</name>
<dbReference type="InterPro" id="IPR032687">
    <property type="entry name" value="AraC-type_N"/>
</dbReference>
<reference evidence="6" key="1">
    <citation type="submission" date="2023-09" db="EMBL/GenBank/DDBJ databases">
        <authorList>
            <person name="Zhang C."/>
        </authorList>
    </citation>
    <scope>NUCLEOTIDE SEQUENCE [LARGE SCALE GENOMIC DNA]</scope>
    <source>
        <strain evidence="6">SQ149</strain>
    </source>
</reference>
<dbReference type="RefSeq" id="WP_348393333.1">
    <property type="nucleotide sequence ID" value="NZ_CP134145.1"/>
</dbReference>
<dbReference type="PANTHER" id="PTHR47894:SF1">
    <property type="entry name" value="HTH-TYPE TRANSCRIPTIONAL REGULATOR VQSM"/>
    <property type="match status" value="1"/>
</dbReference>
<gene>
    <name evidence="5" type="ORF">RGQ13_09595</name>
</gene>
<sequence>MNRMSQLTHSVRSLEILREFLEKRGISIETTLKKVGFDPFVIYENDNRICIKEELEFYRYLLKLTEDPYLGLALGQEYTLPRYGIWGFTLLSAPSLQAAMKDAVKYIALTYSYFQYKITVDDEHTIIEATPFYDYSDCLQVLADRDLASYKVCLDKITGRRDTIARLVFPQSFSANINKYQEFYGCPIDISGDCYQVFIKNERVTAPLPNSNDETYKLCSERCAQQDKNLASFGGMTQKVKELLLNSQGSLPSIEVVARSFNISSRTLRRRLTDEGNGFNNIVQQVRFDLAKEYLKSTDIKIEDIAFILNFKDPGNFTNAFKGWSGKSPSKYRQELFNI</sequence>
<evidence type="ECO:0000313" key="6">
    <source>
        <dbReference type="Proteomes" id="UP001258994"/>
    </source>
</evidence>
<dbReference type="InterPro" id="IPR009057">
    <property type="entry name" value="Homeodomain-like_sf"/>
</dbReference>
<dbReference type="InterPro" id="IPR018060">
    <property type="entry name" value="HTH_AraC"/>
</dbReference>
<organism evidence="5 6">
    <name type="scientific">Thalassotalea psychrophila</name>
    <dbReference type="NCBI Taxonomy" id="3065647"/>
    <lineage>
        <taxon>Bacteria</taxon>
        <taxon>Pseudomonadati</taxon>
        <taxon>Pseudomonadota</taxon>
        <taxon>Gammaproteobacteria</taxon>
        <taxon>Alteromonadales</taxon>
        <taxon>Colwelliaceae</taxon>
        <taxon>Thalassotalea</taxon>
    </lineage>
</organism>
<dbReference type="SUPFAM" id="SSF46689">
    <property type="entry name" value="Homeodomain-like"/>
    <property type="match status" value="1"/>
</dbReference>
<dbReference type="Gene3D" id="1.10.10.60">
    <property type="entry name" value="Homeodomain-like"/>
    <property type="match status" value="1"/>
</dbReference>